<name>A0A0A9HCU6_ARUDO</name>
<sequence length="114" mass="12193">MGSAAGGQGDEDQQVPSPSVSGSSESSEDAYPQDPYGILELSARDIGPYKGFHVVDAASFDRKAVAGDALLGRRLKALLRRLSSVDLAGLSHQQKLAFWINIYNSCMMNVSCRS</sequence>
<organism evidence="3">
    <name type="scientific">Arundo donax</name>
    <name type="common">Giant reed</name>
    <name type="synonym">Donax arundinaceus</name>
    <dbReference type="NCBI Taxonomy" id="35708"/>
    <lineage>
        <taxon>Eukaryota</taxon>
        <taxon>Viridiplantae</taxon>
        <taxon>Streptophyta</taxon>
        <taxon>Embryophyta</taxon>
        <taxon>Tracheophyta</taxon>
        <taxon>Spermatophyta</taxon>
        <taxon>Magnoliopsida</taxon>
        <taxon>Liliopsida</taxon>
        <taxon>Poales</taxon>
        <taxon>Poaceae</taxon>
        <taxon>PACMAD clade</taxon>
        <taxon>Arundinoideae</taxon>
        <taxon>Arundineae</taxon>
        <taxon>Arundo</taxon>
    </lineage>
</organism>
<reference evidence="3" key="1">
    <citation type="submission" date="2014-09" db="EMBL/GenBank/DDBJ databases">
        <authorList>
            <person name="Magalhaes I.L.F."/>
            <person name="Oliveira U."/>
            <person name="Santos F.R."/>
            <person name="Vidigal T.H.D.A."/>
            <person name="Brescovit A.D."/>
            <person name="Santos A.J."/>
        </authorList>
    </citation>
    <scope>NUCLEOTIDE SEQUENCE</scope>
    <source>
        <tissue evidence="3">Shoot tissue taken approximately 20 cm above the soil surface</tissue>
    </source>
</reference>
<feature type="compositionally biased region" description="Low complexity" evidence="1">
    <location>
        <begin position="15"/>
        <end position="25"/>
    </location>
</feature>
<dbReference type="PANTHER" id="PTHR46248">
    <property type="entry name" value="EXPRESSED PROTEIN"/>
    <property type="match status" value="1"/>
</dbReference>
<dbReference type="InterPro" id="IPR006869">
    <property type="entry name" value="DUF547"/>
</dbReference>
<evidence type="ECO:0000256" key="1">
    <source>
        <dbReference type="SAM" id="MobiDB-lite"/>
    </source>
</evidence>
<dbReference type="Pfam" id="PF04784">
    <property type="entry name" value="DUF547"/>
    <property type="match status" value="1"/>
</dbReference>
<dbReference type="PANTHER" id="PTHR46248:SF9">
    <property type="entry name" value="EXPRESSED PROTEIN"/>
    <property type="match status" value="1"/>
</dbReference>
<dbReference type="AlphaFoldDB" id="A0A0A9HCU6"/>
<dbReference type="EMBL" id="GBRH01165240">
    <property type="protein sequence ID" value="JAE32656.1"/>
    <property type="molecule type" value="Transcribed_RNA"/>
</dbReference>
<proteinExistence type="predicted"/>
<feature type="region of interest" description="Disordered" evidence="1">
    <location>
        <begin position="1"/>
        <end position="33"/>
    </location>
</feature>
<evidence type="ECO:0000259" key="2">
    <source>
        <dbReference type="Pfam" id="PF04784"/>
    </source>
</evidence>
<feature type="domain" description="DUF547" evidence="2">
    <location>
        <begin position="88"/>
        <end position="110"/>
    </location>
</feature>
<evidence type="ECO:0000313" key="3">
    <source>
        <dbReference type="EMBL" id="JAE32656.1"/>
    </source>
</evidence>
<reference evidence="3" key="2">
    <citation type="journal article" date="2015" name="Data Brief">
        <title>Shoot transcriptome of the giant reed, Arundo donax.</title>
        <authorList>
            <person name="Barrero R.A."/>
            <person name="Guerrero F.D."/>
            <person name="Moolhuijzen P."/>
            <person name="Goolsby J.A."/>
            <person name="Tidwell J."/>
            <person name="Bellgard S.E."/>
            <person name="Bellgard M.I."/>
        </authorList>
    </citation>
    <scope>NUCLEOTIDE SEQUENCE</scope>
    <source>
        <tissue evidence="3">Shoot tissue taken approximately 20 cm above the soil surface</tissue>
    </source>
</reference>
<accession>A0A0A9HCU6</accession>
<protein>
    <recommendedName>
        <fullName evidence="2">DUF547 domain-containing protein</fullName>
    </recommendedName>
</protein>